<dbReference type="Pfam" id="PF01979">
    <property type="entry name" value="Amidohydro_1"/>
    <property type="match status" value="1"/>
</dbReference>
<feature type="signal peptide" evidence="1">
    <location>
        <begin position="1"/>
        <end position="22"/>
    </location>
</feature>
<dbReference type="Gene3D" id="3.20.20.140">
    <property type="entry name" value="Metal-dependent hydrolases"/>
    <property type="match status" value="1"/>
</dbReference>
<dbReference type="InterPro" id="IPR032466">
    <property type="entry name" value="Metal_Hydrolase"/>
</dbReference>
<dbReference type="AlphaFoldDB" id="A0AAU7DEJ8"/>
<dbReference type="GO" id="GO:0016810">
    <property type="term" value="F:hydrolase activity, acting on carbon-nitrogen (but not peptide) bonds"/>
    <property type="evidence" value="ECO:0007669"/>
    <property type="project" value="InterPro"/>
</dbReference>
<reference evidence="3" key="1">
    <citation type="submission" date="2023-03" db="EMBL/GenBank/DDBJ databases">
        <title>Edaphobacter sp.</title>
        <authorList>
            <person name="Huber K.J."/>
            <person name="Papendorf J."/>
            <person name="Pilke C."/>
            <person name="Bunk B."/>
            <person name="Sproeer C."/>
            <person name="Pester M."/>
        </authorList>
    </citation>
    <scope>NUCLEOTIDE SEQUENCE</scope>
    <source>
        <strain evidence="3">DSM 110680</strain>
    </source>
</reference>
<dbReference type="InterPro" id="IPR051781">
    <property type="entry name" value="Metallo-dep_Hydrolase"/>
</dbReference>
<dbReference type="InterPro" id="IPR006680">
    <property type="entry name" value="Amidohydro-rel"/>
</dbReference>
<dbReference type="RefSeq" id="WP_348260801.1">
    <property type="nucleotide sequence ID" value="NZ_CP121196.1"/>
</dbReference>
<dbReference type="Gene3D" id="2.30.40.10">
    <property type="entry name" value="Urease, subunit C, domain 1"/>
    <property type="match status" value="1"/>
</dbReference>
<accession>A0AAU7DEJ8</accession>
<gene>
    <name evidence="3" type="ORF">P8935_13415</name>
</gene>
<proteinExistence type="predicted"/>
<dbReference type="InterPro" id="IPR011059">
    <property type="entry name" value="Metal-dep_hydrolase_composite"/>
</dbReference>
<feature type="domain" description="Amidohydrolase-related" evidence="2">
    <location>
        <begin position="80"/>
        <end position="427"/>
    </location>
</feature>
<name>A0AAU7DEJ8_9BACT</name>
<dbReference type="PANTHER" id="PTHR43135">
    <property type="entry name" value="ALPHA-D-RIBOSE 1-METHYLPHOSPHONATE 5-TRIPHOSPHATE DIPHOSPHATASE"/>
    <property type="match status" value="1"/>
</dbReference>
<organism evidence="3">
    <name type="scientific">Telmatobacter sp. DSM 110680</name>
    <dbReference type="NCBI Taxonomy" id="3036704"/>
    <lineage>
        <taxon>Bacteria</taxon>
        <taxon>Pseudomonadati</taxon>
        <taxon>Acidobacteriota</taxon>
        <taxon>Terriglobia</taxon>
        <taxon>Terriglobales</taxon>
        <taxon>Acidobacteriaceae</taxon>
        <taxon>Telmatobacter</taxon>
    </lineage>
</organism>
<keyword evidence="1" id="KW-0732">Signal</keyword>
<dbReference type="SUPFAM" id="SSF51338">
    <property type="entry name" value="Composite domain of metallo-dependent hydrolases"/>
    <property type="match status" value="2"/>
</dbReference>
<feature type="chain" id="PRO_5043772719" evidence="1">
    <location>
        <begin position="23"/>
        <end position="443"/>
    </location>
</feature>
<evidence type="ECO:0000313" key="3">
    <source>
        <dbReference type="EMBL" id="XBH15568.1"/>
    </source>
</evidence>
<evidence type="ECO:0000256" key="1">
    <source>
        <dbReference type="SAM" id="SignalP"/>
    </source>
</evidence>
<dbReference type="EMBL" id="CP121196">
    <property type="protein sequence ID" value="XBH15568.1"/>
    <property type="molecule type" value="Genomic_DNA"/>
</dbReference>
<dbReference type="PANTHER" id="PTHR43135:SF3">
    <property type="entry name" value="ALPHA-D-RIBOSE 1-METHYLPHOSPHONATE 5-TRIPHOSPHATE DIPHOSPHATASE"/>
    <property type="match status" value="1"/>
</dbReference>
<dbReference type="CDD" id="cd01299">
    <property type="entry name" value="Met_dep_hydrolase_A"/>
    <property type="match status" value="1"/>
</dbReference>
<dbReference type="SUPFAM" id="SSF51556">
    <property type="entry name" value="Metallo-dependent hydrolases"/>
    <property type="match status" value="1"/>
</dbReference>
<dbReference type="InterPro" id="IPR057744">
    <property type="entry name" value="OTAase-like"/>
</dbReference>
<protein>
    <submittedName>
        <fullName evidence="3">Amidohydrolase family protein</fullName>
    </submittedName>
</protein>
<sequence length="443" mass="47399">MTRTRCSIALAGLFVLVCRLEAQEPAKLPITQAVLAGKLIDVRTGAVRSHAYILIAGDRVQSITEAAPPSVPVTDLSAYTVLPGLIDAHAHTLSNPTTQNIAAHLRTSIPQATLWGTYNLRLWLDHGFTSLRDACEGPADYPQFALRDSVKRGIILGPRITAAGSCVSLTGGHGDGSPFSPDMQIPRGQNVADTVDDIAHVVRRDIKYGADWIKLMATGGVMDPISDYHVQELSEEQMAAAVEIAHRAGKKVMAHAEGAVGIKAAVRAGVDSIEHGTMLDEEGAQLMEQHHTWLVPTLYCFQHDMETGLSKGRDPDSYAKGVEIMAAQGPAFKLALAHHIRIVYGVDDADVDESVSKEFGALVRGGLSPLGALQAATINAATMLEKDKDVGTLEPGRFADIVAVQGDPLADITVMEHVAFVMQGGRIIKDPAHPDRNPVIHVK</sequence>
<evidence type="ECO:0000259" key="2">
    <source>
        <dbReference type="Pfam" id="PF01979"/>
    </source>
</evidence>